<organism evidence="3">
    <name type="scientific">Virus NIOZ-UU157</name>
    <dbReference type="NCBI Taxonomy" id="2763269"/>
    <lineage>
        <taxon>Viruses</taxon>
    </lineage>
</organism>
<evidence type="ECO:0008006" key="4">
    <source>
        <dbReference type="Google" id="ProtNLM"/>
    </source>
</evidence>
<dbReference type="Pfam" id="PF07068">
    <property type="entry name" value="Gp23"/>
    <property type="match status" value="2"/>
</dbReference>
<name>A0A7S9XFP8_9VIRU</name>
<proteinExistence type="predicted"/>
<accession>A0A7S9XFP8</accession>
<dbReference type="InterPro" id="IPR010762">
    <property type="entry name" value="Gp23/Gp24_T4-like"/>
</dbReference>
<evidence type="ECO:0000256" key="2">
    <source>
        <dbReference type="ARBA" id="ARBA00022844"/>
    </source>
</evidence>
<comment type="subcellular location">
    <subcellularLocation>
        <location evidence="1">Virion</location>
    </subcellularLocation>
</comment>
<evidence type="ECO:0000313" key="3">
    <source>
        <dbReference type="EMBL" id="QPI16509.1"/>
    </source>
</evidence>
<evidence type="ECO:0000256" key="1">
    <source>
        <dbReference type="ARBA" id="ARBA00004328"/>
    </source>
</evidence>
<protein>
    <recommendedName>
        <fullName evidence="4">Major capsid protein</fullName>
    </recommendedName>
</protein>
<reference evidence="3" key="1">
    <citation type="submission" date="2020-08" db="EMBL/GenBank/DDBJ databases">
        <title>Bridging the membrane lipid divide: bacteria of the FCB group superphylum have the potential to synthesize archaeal ether lipids.</title>
        <authorList>
            <person name="Villanueva L."/>
            <person name="von Meijenfeldt F.A.B."/>
            <person name="Westbye A.B."/>
            <person name="Yadav S."/>
            <person name="Hopmans E.C."/>
            <person name="Dutilh B.E."/>
            <person name="Sinninghe Damste J.S."/>
        </authorList>
    </citation>
    <scope>NUCLEOTIDE SEQUENCE</scope>
    <source>
        <strain evidence="3">NIOZ-UU157</strain>
    </source>
</reference>
<sequence length="606" mass="62975">MYANQLINEAEVQKTWGPVIEESTGITEKSKLSWMSKYCHYHNLNESVYNTVHLNPNMNVQSMGNVTLPGNPGSMNNFPTQIQGSGDRPFSLLPLAMQVAAQTVGLDLVPVVPMQGPMGILTYLDFVYGGGRGSGAPLNGALDTVAAPLLIKANATLNAGTFAANQIYYVDTAAAVGTGTSGGSYELTFVGRSRIDGFPIFRVRANTTAITPGAGGTSHNTGFTFAQGGEGAAHPLYDCIINGGNFYGAGGLAPLNAVLAVGNVLGTFATPNGLSLVKALEDHITGFSGNALQPVNDPTAAVPAGGFAGGLVSGDNPFLRGVGESTVDNIMGLSLFNKSVAADTFQVAAAVTREQVQDLKQFGIDAVAQIEAVLVNELTQSINKYILDRIFRNGVTNATNVFAVNGTVFSDNFALAGGIAVAVNLGPSATNNAVQTILAPTTNVSLGGTTVADVQRRIYTKILAASNLIATRGRRGPATFAVTGGEMATALQSVAGFIAYPLSNTVNQAGGSLYPIGAIAGVTIYVDPNRAFNDLTICVGRKGDGNSPGLVFMPYLMAESVETIAEGTMAPKIAVKSRFALVDAGFNPELMYYTMNFNLAQGVNLI</sequence>
<gene>
    <name evidence="3" type="ORF">NIOZUU157_00411</name>
</gene>
<dbReference type="GO" id="GO:0044423">
    <property type="term" value="C:virion component"/>
    <property type="evidence" value="ECO:0007669"/>
    <property type="project" value="UniProtKB-KW"/>
</dbReference>
<dbReference type="EMBL" id="MW030570">
    <property type="protein sequence ID" value="QPI16509.1"/>
    <property type="molecule type" value="Genomic_DNA"/>
</dbReference>
<keyword evidence="2" id="KW-0946">Virion</keyword>